<evidence type="ECO:0000313" key="3">
    <source>
        <dbReference type="EMBL" id="KDR69758.1"/>
    </source>
</evidence>
<gene>
    <name evidence="3" type="ORF">GALMADRAFT_907774</name>
</gene>
<organism evidence="3 4">
    <name type="scientific">Galerina marginata (strain CBS 339.88)</name>
    <dbReference type="NCBI Taxonomy" id="685588"/>
    <lineage>
        <taxon>Eukaryota</taxon>
        <taxon>Fungi</taxon>
        <taxon>Dikarya</taxon>
        <taxon>Basidiomycota</taxon>
        <taxon>Agaricomycotina</taxon>
        <taxon>Agaricomycetes</taxon>
        <taxon>Agaricomycetidae</taxon>
        <taxon>Agaricales</taxon>
        <taxon>Agaricineae</taxon>
        <taxon>Strophariaceae</taxon>
        <taxon>Galerina</taxon>
    </lineage>
</organism>
<keyword evidence="1" id="KW-0677">Repeat</keyword>
<dbReference type="Proteomes" id="UP000027222">
    <property type="component" value="Unassembled WGS sequence"/>
</dbReference>
<evidence type="ECO:0000313" key="4">
    <source>
        <dbReference type="Proteomes" id="UP000027222"/>
    </source>
</evidence>
<dbReference type="InterPro" id="IPR056884">
    <property type="entry name" value="NPHP3-like_N"/>
</dbReference>
<protein>
    <recommendedName>
        <fullName evidence="2">Nephrocystin 3-like N-terminal domain-containing protein</fullName>
    </recommendedName>
</protein>
<accession>A0A067SSK6</accession>
<dbReference type="SUPFAM" id="SSF52540">
    <property type="entry name" value="P-loop containing nucleoside triphosphate hydrolases"/>
    <property type="match status" value="1"/>
</dbReference>
<proteinExistence type="predicted"/>
<dbReference type="HOGENOM" id="CLU_000288_6_10_1"/>
<dbReference type="Gene3D" id="3.40.50.300">
    <property type="entry name" value="P-loop containing nucleotide triphosphate hydrolases"/>
    <property type="match status" value="1"/>
</dbReference>
<dbReference type="EMBL" id="KL142400">
    <property type="protein sequence ID" value="KDR69758.1"/>
    <property type="molecule type" value="Genomic_DNA"/>
</dbReference>
<feature type="domain" description="Nephrocystin 3-like N-terminal" evidence="2">
    <location>
        <begin position="74"/>
        <end position="230"/>
    </location>
</feature>
<reference evidence="4" key="1">
    <citation type="journal article" date="2014" name="Proc. Natl. Acad. Sci. U.S.A.">
        <title>Extensive sampling of basidiomycete genomes demonstrates inadequacy of the white-rot/brown-rot paradigm for wood decay fungi.</title>
        <authorList>
            <person name="Riley R."/>
            <person name="Salamov A.A."/>
            <person name="Brown D.W."/>
            <person name="Nagy L.G."/>
            <person name="Floudas D."/>
            <person name="Held B.W."/>
            <person name="Levasseur A."/>
            <person name="Lombard V."/>
            <person name="Morin E."/>
            <person name="Otillar R."/>
            <person name="Lindquist E.A."/>
            <person name="Sun H."/>
            <person name="LaButti K.M."/>
            <person name="Schmutz J."/>
            <person name="Jabbour D."/>
            <person name="Luo H."/>
            <person name="Baker S.E."/>
            <person name="Pisabarro A.G."/>
            <person name="Walton J.D."/>
            <person name="Blanchette R.A."/>
            <person name="Henrissat B."/>
            <person name="Martin F."/>
            <person name="Cullen D."/>
            <person name="Hibbett D.S."/>
            <person name="Grigoriev I.V."/>
        </authorList>
    </citation>
    <scope>NUCLEOTIDE SEQUENCE [LARGE SCALE GENOMIC DNA]</scope>
    <source>
        <strain evidence="4">CBS 339.88</strain>
    </source>
</reference>
<dbReference type="PANTHER" id="PTHR10039">
    <property type="entry name" value="AMELOGENIN"/>
    <property type="match status" value="1"/>
</dbReference>
<name>A0A067SSK6_GALM3</name>
<keyword evidence="4" id="KW-1185">Reference proteome</keyword>
<dbReference type="Pfam" id="PF24883">
    <property type="entry name" value="NPHP3_N"/>
    <property type="match status" value="1"/>
</dbReference>
<evidence type="ECO:0000256" key="1">
    <source>
        <dbReference type="ARBA" id="ARBA00022737"/>
    </source>
</evidence>
<evidence type="ECO:0000259" key="2">
    <source>
        <dbReference type="Pfam" id="PF24883"/>
    </source>
</evidence>
<dbReference type="STRING" id="685588.A0A067SSK6"/>
<dbReference type="OrthoDB" id="5967843at2759"/>
<sequence>MFGSQTLITGGHFQQHVHQYTAVCKSAFDRLLEVTAPAAFHNSNDLYDPPKCHRNTRVAILNKIMEWIRGLDSETRDALIMWLYGPAGSGKSAIARSIAECCYEEGILVASYFFSRSDSTRNHGRSLIATIAYQASIRFPEIRDHIIQTVDLDPFIFTRSLEAQLLALIIEPLRKRIETGYFDAVTAPRVVIIDGLDECNSRESQVKILSTISRTLQKHHLPLIFLVASRPEHDIMCAFNVGYLKEITSRLALNDDYHPSDDIRLFLQDKLTEIKDTHPFKGHIPPLWPSPEVLQSVVDKSSGQFIYASTTVKFIASSRHLPHLRLEIAIGLRPARHEMPFAELDALYRHILSSAENYESVLHILALCFHSFRPDSVCDIETILSLNTGDISRLLCDLASLISVEHRSDSEGRHWRELLVYHASLQDFLFDYSRAQGFYISEPSLCAELAYFCLHYLQVKCGTHFVVAPFFTSIKLWSPTTTLRPICSRNNGKNVFIHKSDCSGRRRQKETSFCASHGCGHFIPAG</sequence>
<dbReference type="PANTHER" id="PTHR10039:SF14">
    <property type="entry name" value="NACHT DOMAIN-CONTAINING PROTEIN"/>
    <property type="match status" value="1"/>
</dbReference>
<dbReference type="AlphaFoldDB" id="A0A067SSK6"/>
<dbReference type="InterPro" id="IPR027417">
    <property type="entry name" value="P-loop_NTPase"/>
</dbReference>